<evidence type="ECO:0000313" key="2">
    <source>
        <dbReference type="Proteomes" id="UP000019763"/>
    </source>
</evidence>
<keyword evidence="2" id="KW-1185">Reference proteome</keyword>
<dbReference type="Proteomes" id="UP000019763">
    <property type="component" value="Unassembled WGS sequence"/>
</dbReference>
<sequence>MLVLFSRVRDVLDGSSALIKLRSYKTDRTYGDLLLKPREGTKRILRIFVEKYRSDIPQRRNSKYLFCTQSGDALSQDCLKLNPSYNWYRKWMSNFIILKCPNLLPSVARWQGVSSATLRAHYMHPRVHENIAVTTTIPLSFDEYHQKFCELFRDQLDEESFWKPSEREVLDPFKED</sequence>
<dbReference type="AlphaFoldDB" id="A0A023AWR0"/>
<dbReference type="RefSeq" id="XP_011133715.1">
    <property type="nucleotide sequence ID" value="XM_011135413.1"/>
</dbReference>
<reference evidence="1" key="1">
    <citation type="submission" date="2013-12" db="EMBL/GenBank/DDBJ databases">
        <authorList>
            <person name="Omoto C.K."/>
            <person name="Sibley D."/>
            <person name="Venepally P."/>
            <person name="Hadjithomas M."/>
            <person name="Karamycheva S."/>
            <person name="Brunk B."/>
            <person name="Roos D."/>
            <person name="Caler E."/>
            <person name="Lorenzi H."/>
        </authorList>
    </citation>
    <scope>NUCLEOTIDE SEQUENCE</scope>
</reference>
<accession>A0A023AWR0</accession>
<organism evidence="1 2">
    <name type="scientific">Gregarina niphandrodes</name>
    <name type="common">Septate eugregarine</name>
    <dbReference type="NCBI Taxonomy" id="110365"/>
    <lineage>
        <taxon>Eukaryota</taxon>
        <taxon>Sar</taxon>
        <taxon>Alveolata</taxon>
        <taxon>Apicomplexa</taxon>
        <taxon>Conoidasida</taxon>
        <taxon>Gregarinasina</taxon>
        <taxon>Eugregarinorida</taxon>
        <taxon>Gregarinidae</taxon>
        <taxon>Gregarina</taxon>
    </lineage>
</organism>
<proteinExistence type="predicted"/>
<gene>
    <name evidence="1" type="ORF">GNI_196770</name>
</gene>
<name>A0A023AWR0_GRENI</name>
<comment type="caution">
    <text evidence="1">The sequence shown here is derived from an EMBL/GenBank/DDBJ whole genome shotgun (WGS) entry which is preliminary data.</text>
</comment>
<dbReference type="EMBL" id="AFNH02001514">
    <property type="protein sequence ID" value="EZG43012.1"/>
    <property type="molecule type" value="Genomic_DNA"/>
</dbReference>
<dbReference type="VEuPathDB" id="CryptoDB:GNI_196770"/>
<dbReference type="GeneID" id="22916332"/>
<protein>
    <submittedName>
        <fullName evidence="1">Uncharacterized protein</fullName>
    </submittedName>
</protein>
<evidence type="ECO:0000313" key="1">
    <source>
        <dbReference type="EMBL" id="EZG43012.1"/>
    </source>
</evidence>